<keyword evidence="4" id="KW-0812">Transmembrane</keyword>
<dbReference type="EMBL" id="MHMJ01000006">
    <property type="protein sequence ID" value="OGZ26146.1"/>
    <property type="molecule type" value="Genomic_DNA"/>
</dbReference>
<name>A0A1G2EK31_9BACT</name>
<sequence length="330" mass="39321">MKKFLRILGICFLALGLAIFAFLFVGFPDSHKNDIVWGVNFSQKQAQNLGVDWKENYLALLDDLNVRNLRIASYWDLIEKKQGKYDFSDLDWQIKTAEERGAKVILVVGRKTPRWPECHEPEWALNYESAIMNQELLKYIEKIVDRYKDSSAIWAWQVENEPFFPFGECPKFDKELLKKEIELVRLIDVRPVMISESGEVPFWFKAGRYGDIIGITMYQKVWFKELNNYISYPFPPIFYSRKADIIKWIFRKKVLCVEFQAEPWGPKLLYDNLALSEQEKTMSLEQFKKNVEFAEKTGLDSFYLWGSEWAYWMREKQAKPKIWEEMRKLF</sequence>
<keyword evidence="1" id="KW-0378">Hydrolase</keyword>
<evidence type="ECO:0000256" key="3">
    <source>
        <dbReference type="ARBA" id="ARBA00023326"/>
    </source>
</evidence>
<keyword evidence="3" id="KW-0624">Polysaccharide degradation</keyword>
<evidence type="ECO:0000313" key="6">
    <source>
        <dbReference type="EMBL" id="OGZ26146.1"/>
    </source>
</evidence>
<feature type="transmembrane region" description="Helical" evidence="4">
    <location>
        <begin position="7"/>
        <end position="27"/>
    </location>
</feature>
<organism evidence="6 7">
    <name type="scientific">Candidatus Nealsonbacteria bacterium RIFCSPLOWO2_02_39_8</name>
    <dbReference type="NCBI Taxonomy" id="1801674"/>
    <lineage>
        <taxon>Bacteria</taxon>
        <taxon>Candidatus Nealsoniibacteriota</taxon>
    </lineage>
</organism>
<dbReference type="Proteomes" id="UP000176216">
    <property type="component" value="Unassembled WGS sequence"/>
</dbReference>
<gene>
    <name evidence="6" type="ORF">A2W71_01345</name>
</gene>
<evidence type="ECO:0000259" key="5">
    <source>
        <dbReference type="Pfam" id="PF00331"/>
    </source>
</evidence>
<dbReference type="GO" id="GO:0004553">
    <property type="term" value="F:hydrolase activity, hydrolyzing O-glycosyl compounds"/>
    <property type="evidence" value="ECO:0007669"/>
    <property type="project" value="InterPro"/>
</dbReference>
<dbReference type="InterPro" id="IPR001000">
    <property type="entry name" value="GH10_dom"/>
</dbReference>
<keyword evidence="2" id="KW-0119">Carbohydrate metabolism</keyword>
<dbReference type="Pfam" id="PF00331">
    <property type="entry name" value="Glyco_hydro_10"/>
    <property type="match status" value="1"/>
</dbReference>
<keyword evidence="4" id="KW-1133">Transmembrane helix</keyword>
<feature type="domain" description="GH10" evidence="5">
    <location>
        <begin position="74"/>
        <end position="165"/>
    </location>
</feature>
<protein>
    <recommendedName>
        <fullName evidence="5">GH10 domain-containing protein</fullName>
    </recommendedName>
</protein>
<evidence type="ECO:0000256" key="4">
    <source>
        <dbReference type="SAM" id="Phobius"/>
    </source>
</evidence>
<accession>A0A1G2EK31</accession>
<dbReference type="GO" id="GO:0000272">
    <property type="term" value="P:polysaccharide catabolic process"/>
    <property type="evidence" value="ECO:0007669"/>
    <property type="project" value="UniProtKB-KW"/>
</dbReference>
<dbReference type="SUPFAM" id="SSF51445">
    <property type="entry name" value="(Trans)glycosidases"/>
    <property type="match status" value="1"/>
</dbReference>
<comment type="caution">
    <text evidence="6">The sequence shown here is derived from an EMBL/GenBank/DDBJ whole genome shotgun (WGS) entry which is preliminary data.</text>
</comment>
<evidence type="ECO:0000256" key="2">
    <source>
        <dbReference type="ARBA" id="ARBA00023277"/>
    </source>
</evidence>
<reference evidence="6 7" key="1">
    <citation type="journal article" date="2016" name="Nat. Commun.">
        <title>Thousands of microbial genomes shed light on interconnected biogeochemical processes in an aquifer system.</title>
        <authorList>
            <person name="Anantharaman K."/>
            <person name="Brown C.T."/>
            <person name="Hug L.A."/>
            <person name="Sharon I."/>
            <person name="Castelle C.J."/>
            <person name="Probst A.J."/>
            <person name="Thomas B.C."/>
            <person name="Singh A."/>
            <person name="Wilkins M.J."/>
            <person name="Karaoz U."/>
            <person name="Brodie E.L."/>
            <person name="Williams K.H."/>
            <person name="Hubbard S.S."/>
            <person name="Banfield J.F."/>
        </authorList>
    </citation>
    <scope>NUCLEOTIDE SEQUENCE [LARGE SCALE GENOMIC DNA]</scope>
</reference>
<dbReference type="AlphaFoldDB" id="A0A1G2EK31"/>
<evidence type="ECO:0000313" key="7">
    <source>
        <dbReference type="Proteomes" id="UP000176216"/>
    </source>
</evidence>
<proteinExistence type="predicted"/>
<dbReference type="InterPro" id="IPR017853">
    <property type="entry name" value="GH"/>
</dbReference>
<keyword evidence="4" id="KW-0472">Membrane</keyword>
<dbReference type="Gene3D" id="3.20.20.80">
    <property type="entry name" value="Glycosidases"/>
    <property type="match status" value="1"/>
</dbReference>
<evidence type="ECO:0000256" key="1">
    <source>
        <dbReference type="ARBA" id="ARBA00022801"/>
    </source>
</evidence>